<evidence type="ECO:0000256" key="8">
    <source>
        <dbReference type="SAM" id="Phobius"/>
    </source>
</evidence>
<accession>U2YLX0</accession>
<dbReference type="SUPFAM" id="SSF54534">
    <property type="entry name" value="FKBP-like"/>
    <property type="match status" value="1"/>
</dbReference>
<keyword evidence="4 5" id="KW-0413">Isomerase</keyword>
<dbReference type="PANTHER" id="PTHR43811:SF19">
    <property type="entry name" value="39 KDA FK506-BINDING NUCLEAR PROTEIN"/>
    <property type="match status" value="1"/>
</dbReference>
<evidence type="ECO:0000256" key="2">
    <source>
        <dbReference type="ARBA" id="ARBA00006577"/>
    </source>
</evidence>
<protein>
    <recommendedName>
        <fullName evidence="6">Peptidyl-prolyl cis-trans isomerase</fullName>
        <ecNumber evidence="6">5.2.1.8</ecNumber>
    </recommendedName>
</protein>
<dbReference type="Pfam" id="PF00254">
    <property type="entry name" value="FKBP_C"/>
    <property type="match status" value="1"/>
</dbReference>
<comment type="caution">
    <text evidence="10">The sequence shown here is derived from an EMBL/GenBank/DDBJ whole genome shotgun (WGS) entry which is preliminary data.</text>
</comment>
<organism evidence="10 11">
    <name type="scientific">Caenibius tardaugens NBRC 16725</name>
    <dbReference type="NCBI Taxonomy" id="1219035"/>
    <lineage>
        <taxon>Bacteria</taxon>
        <taxon>Pseudomonadati</taxon>
        <taxon>Pseudomonadota</taxon>
        <taxon>Alphaproteobacteria</taxon>
        <taxon>Sphingomonadales</taxon>
        <taxon>Erythrobacteraceae</taxon>
        <taxon>Caenibius</taxon>
    </lineage>
</organism>
<keyword evidence="8" id="KW-0812">Transmembrane</keyword>
<keyword evidence="11" id="KW-1185">Reference proteome</keyword>
<dbReference type="Proteomes" id="UP000016568">
    <property type="component" value="Unassembled WGS sequence"/>
</dbReference>
<dbReference type="PROSITE" id="PS50059">
    <property type="entry name" value="FKBP_PPIASE"/>
    <property type="match status" value="1"/>
</dbReference>
<sequence>MTEITRVPILPIKKGSLPKLWIGVAAVLLAGAGLAYASVPHGVEVVELTAGTGESPGATDVIFARYVGKLPDGTVFDEGKDVQLPIDGVFPKGQPLPLAQMVPGFREGALKMKKGGKYRLEIPADKAYGANPPQGAPIPPNADLTFDIELVDFMSEEDFQSRLGMLQQMMQQAQGGQIQGGQPPLGAQPAPGQ</sequence>
<evidence type="ECO:0000256" key="7">
    <source>
        <dbReference type="SAM" id="MobiDB-lite"/>
    </source>
</evidence>
<evidence type="ECO:0000256" key="1">
    <source>
        <dbReference type="ARBA" id="ARBA00000971"/>
    </source>
</evidence>
<dbReference type="Gene3D" id="3.10.50.40">
    <property type="match status" value="1"/>
</dbReference>
<evidence type="ECO:0000256" key="3">
    <source>
        <dbReference type="ARBA" id="ARBA00023110"/>
    </source>
</evidence>
<dbReference type="EMBL" id="BASZ01000005">
    <property type="protein sequence ID" value="GAD49417.1"/>
    <property type="molecule type" value="Genomic_DNA"/>
</dbReference>
<dbReference type="KEGG" id="ntd:EGO55_12940"/>
<keyword evidence="3 5" id="KW-0697">Rotamase</keyword>
<feature type="transmembrane region" description="Helical" evidence="8">
    <location>
        <begin position="20"/>
        <end position="39"/>
    </location>
</feature>
<dbReference type="InterPro" id="IPR001179">
    <property type="entry name" value="PPIase_FKBP_dom"/>
</dbReference>
<dbReference type="EC" id="5.2.1.8" evidence="6"/>
<dbReference type="RefSeq" id="WP_021690323.1">
    <property type="nucleotide sequence ID" value="NZ_BASZ01000005.1"/>
</dbReference>
<evidence type="ECO:0000313" key="11">
    <source>
        <dbReference type="Proteomes" id="UP000016568"/>
    </source>
</evidence>
<feature type="region of interest" description="Disordered" evidence="7">
    <location>
        <begin position="171"/>
        <end position="193"/>
    </location>
</feature>
<gene>
    <name evidence="10" type="ORF">NT2_05_03380</name>
</gene>
<dbReference type="InterPro" id="IPR046357">
    <property type="entry name" value="PPIase_dom_sf"/>
</dbReference>
<comment type="similarity">
    <text evidence="2 6">Belongs to the FKBP-type PPIase family.</text>
</comment>
<evidence type="ECO:0000313" key="10">
    <source>
        <dbReference type="EMBL" id="GAD49417.1"/>
    </source>
</evidence>
<proteinExistence type="inferred from homology"/>
<evidence type="ECO:0000256" key="6">
    <source>
        <dbReference type="RuleBase" id="RU003915"/>
    </source>
</evidence>
<dbReference type="eggNOG" id="COG0545">
    <property type="taxonomic scope" value="Bacteria"/>
</dbReference>
<evidence type="ECO:0000256" key="4">
    <source>
        <dbReference type="ARBA" id="ARBA00023235"/>
    </source>
</evidence>
<feature type="domain" description="PPIase FKBP-type" evidence="9">
    <location>
        <begin position="59"/>
        <end position="154"/>
    </location>
</feature>
<dbReference type="GO" id="GO:0003755">
    <property type="term" value="F:peptidyl-prolyl cis-trans isomerase activity"/>
    <property type="evidence" value="ECO:0007669"/>
    <property type="project" value="UniProtKB-UniRule"/>
</dbReference>
<dbReference type="AlphaFoldDB" id="U2YLX0"/>
<dbReference type="OrthoDB" id="9812109at2"/>
<keyword evidence="8" id="KW-1133">Transmembrane helix</keyword>
<reference evidence="10 11" key="1">
    <citation type="submission" date="2013-09" db="EMBL/GenBank/DDBJ databases">
        <title>Whole genome shotgun sequence of Novosphingobium tardaugens NBRC 16725.</title>
        <authorList>
            <person name="Isaki S."/>
            <person name="Hosoyama A."/>
            <person name="Tsuchikane K."/>
            <person name="Katsumata H."/>
            <person name="Ando Y."/>
            <person name="Yamazaki S."/>
            <person name="Fujita N."/>
        </authorList>
    </citation>
    <scope>NUCLEOTIDE SEQUENCE [LARGE SCALE GENOMIC DNA]</scope>
    <source>
        <strain evidence="10 11">NBRC 16725</strain>
    </source>
</reference>
<keyword evidence="8" id="KW-0472">Membrane</keyword>
<comment type="catalytic activity">
    <reaction evidence="1 5 6">
        <text>[protein]-peptidylproline (omega=180) = [protein]-peptidylproline (omega=0)</text>
        <dbReference type="Rhea" id="RHEA:16237"/>
        <dbReference type="Rhea" id="RHEA-COMP:10747"/>
        <dbReference type="Rhea" id="RHEA-COMP:10748"/>
        <dbReference type="ChEBI" id="CHEBI:83833"/>
        <dbReference type="ChEBI" id="CHEBI:83834"/>
        <dbReference type="EC" id="5.2.1.8"/>
    </reaction>
</comment>
<dbReference type="PANTHER" id="PTHR43811">
    <property type="entry name" value="FKBP-TYPE PEPTIDYL-PROLYL CIS-TRANS ISOMERASE FKPA"/>
    <property type="match status" value="1"/>
</dbReference>
<evidence type="ECO:0000256" key="5">
    <source>
        <dbReference type="PROSITE-ProRule" id="PRU00277"/>
    </source>
</evidence>
<evidence type="ECO:0000259" key="9">
    <source>
        <dbReference type="PROSITE" id="PS50059"/>
    </source>
</evidence>
<name>U2YLX0_9SPHN</name>